<organism evidence="1">
    <name type="scientific">uncultured Aureispira sp</name>
    <dbReference type="NCBI Taxonomy" id="1331704"/>
    <lineage>
        <taxon>Bacteria</taxon>
        <taxon>Pseudomonadati</taxon>
        <taxon>Bacteroidota</taxon>
        <taxon>Saprospiria</taxon>
        <taxon>Saprospirales</taxon>
        <taxon>Saprospiraceae</taxon>
        <taxon>Aureispira</taxon>
        <taxon>environmental samples</taxon>
    </lineage>
</organism>
<dbReference type="AlphaFoldDB" id="A0A6S6UKC3"/>
<dbReference type="Pfam" id="PF02566">
    <property type="entry name" value="OsmC"/>
    <property type="match status" value="1"/>
</dbReference>
<dbReference type="InterPro" id="IPR015946">
    <property type="entry name" value="KH_dom-like_a/b"/>
</dbReference>
<sequence>MTSKAVYLGELRVEATHLKSGETMMTDAPTDNNGKGEAFSPTDTVATALATCMLTMMGIRAEKKNVNLQGATAEITKTMGSNPRCISKIEVNIIMPKIGVDENFQELLEMSAKACPVAKSLHPNIEQVVTFVW</sequence>
<dbReference type="Gene3D" id="3.30.300.20">
    <property type="match status" value="1"/>
</dbReference>
<accession>A0A6S6UKC3</accession>
<protein>
    <submittedName>
        <fullName evidence="1">Putative stress-induced protein OsmC</fullName>
    </submittedName>
</protein>
<dbReference type="SUPFAM" id="SSF82784">
    <property type="entry name" value="OsmC-like"/>
    <property type="match status" value="1"/>
</dbReference>
<proteinExistence type="predicted"/>
<dbReference type="InterPro" id="IPR003718">
    <property type="entry name" value="OsmC/Ohr_fam"/>
</dbReference>
<dbReference type="EMBL" id="CACVAQ010000469">
    <property type="protein sequence ID" value="CAA6829190.1"/>
    <property type="molecule type" value="Genomic_DNA"/>
</dbReference>
<dbReference type="PANTHER" id="PTHR39624:SF2">
    <property type="entry name" value="OSMC-LIKE PROTEIN"/>
    <property type="match status" value="1"/>
</dbReference>
<dbReference type="InterPro" id="IPR036102">
    <property type="entry name" value="OsmC/Ohrsf"/>
</dbReference>
<reference evidence="1" key="1">
    <citation type="submission" date="2020-01" db="EMBL/GenBank/DDBJ databases">
        <authorList>
            <person name="Meier V. D."/>
            <person name="Meier V D."/>
        </authorList>
    </citation>
    <scope>NUCLEOTIDE SEQUENCE</scope>
    <source>
        <strain evidence="1">HLG_WM_MAG_10</strain>
    </source>
</reference>
<name>A0A6S6UKC3_9BACT</name>
<gene>
    <name evidence="1" type="ORF">HELGO_WM23985</name>
</gene>
<evidence type="ECO:0000313" key="1">
    <source>
        <dbReference type="EMBL" id="CAA6829190.1"/>
    </source>
</evidence>
<dbReference type="PANTHER" id="PTHR39624">
    <property type="entry name" value="PROTEIN INVOLVED IN RIMO-MEDIATED BETA-METHYLTHIOLATION OF RIBOSOMAL PROTEIN S12 YCAO"/>
    <property type="match status" value="1"/>
</dbReference>